<dbReference type="EMBL" id="JACHIA010000036">
    <property type="protein sequence ID" value="MBB6074021.1"/>
    <property type="molecule type" value="Genomic_DNA"/>
</dbReference>
<feature type="region of interest" description="Disordered" evidence="1">
    <location>
        <begin position="1"/>
        <end position="28"/>
    </location>
</feature>
<evidence type="ECO:0000256" key="1">
    <source>
        <dbReference type="SAM" id="MobiDB-lite"/>
    </source>
</evidence>
<protein>
    <submittedName>
        <fullName evidence="2">Uncharacterized protein</fullName>
    </submittedName>
</protein>
<gene>
    <name evidence="2" type="ORF">HNQ61_005702</name>
</gene>
<organism evidence="2 3">
    <name type="scientific">Longimicrobium terrae</name>
    <dbReference type="NCBI Taxonomy" id="1639882"/>
    <lineage>
        <taxon>Bacteria</taxon>
        <taxon>Pseudomonadati</taxon>
        <taxon>Gemmatimonadota</taxon>
        <taxon>Longimicrobiia</taxon>
        <taxon>Longimicrobiales</taxon>
        <taxon>Longimicrobiaceae</taxon>
        <taxon>Longimicrobium</taxon>
    </lineage>
</organism>
<keyword evidence="3" id="KW-1185">Reference proteome</keyword>
<dbReference type="RefSeq" id="WP_170036386.1">
    <property type="nucleotide sequence ID" value="NZ_JABDTL010000002.1"/>
</dbReference>
<dbReference type="AlphaFoldDB" id="A0A841H786"/>
<evidence type="ECO:0000313" key="2">
    <source>
        <dbReference type="EMBL" id="MBB6074021.1"/>
    </source>
</evidence>
<dbReference type="Proteomes" id="UP000582837">
    <property type="component" value="Unassembled WGS sequence"/>
</dbReference>
<sequence>MHAHPRDLEDDDIAGLPHDGTAQSMRRIERSADRVARLEALREGFQATMIRRESRRAAAEISAHDSQVAAKVTSDAREDEDFDAWIHAEADAMLQSGWSCEQLAEFGFSPEIIRAAQRRHAGG</sequence>
<accession>A0A841H786</accession>
<proteinExistence type="predicted"/>
<reference evidence="2 3" key="1">
    <citation type="submission" date="2020-08" db="EMBL/GenBank/DDBJ databases">
        <title>Genomic Encyclopedia of Type Strains, Phase IV (KMG-IV): sequencing the most valuable type-strain genomes for metagenomic binning, comparative biology and taxonomic classification.</title>
        <authorList>
            <person name="Goeker M."/>
        </authorList>
    </citation>
    <scope>NUCLEOTIDE SEQUENCE [LARGE SCALE GENOMIC DNA]</scope>
    <source>
        <strain evidence="2 3">DSM 29007</strain>
    </source>
</reference>
<name>A0A841H786_9BACT</name>
<evidence type="ECO:0000313" key="3">
    <source>
        <dbReference type="Proteomes" id="UP000582837"/>
    </source>
</evidence>
<comment type="caution">
    <text evidence="2">The sequence shown here is derived from an EMBL/GenBank/DDBJ whole genome shotgun (WGS) entry which is preliminary data.</text>
</comment>